<feature type="transmembrane region" description="Helical" evidence="5">
    <location>
        <begin position="182"/>
        <end position="200"/>
    </location>
</feature>
<evidence type="ECO:0000313" key="6">
    <source>
        <dbReference type="EMBL" id="MCP1675563.1"/>
    </source>
</evidence>
<keyword evidence="5" id="KW-1133">Transmembrane helix</keyword>
<feature type="transmembrane region" description="Helical" evidence="5">
    <location>
        <begin position="153"/>
        <end position="173"/>
    </location>
</feature>
<keyword evidence="5" id="KW-0812">Transmembrane</keyword>
<feature type="transmembrane region" description="Helical" evidence="5">
    <location>
        <begin position="220"/>
        <end position="237"/>
    </location>
</feature>
<dbReference type="GO" id="GO:0000160">
    <property type="term" value="P:phosphorelay signal transduction system"/>
    <property type="evidence" value="ECO:0007669"/>
    <property type="project" value="UniProtKB-KW"/>
</dbReference>
<feature type="region of interest" description="Disordered" evidence="4">
    <location>
        <begin position="734"/>
        <end position="761"/>
    </location>
</feature>
<name>A0AAE3G5M1_9GAMM</name>
<dbReference type="InterPro" id="IPR050482">
    <property type="entry name" value="Sensor_HK_TwoCompSys"/>
</dbReference>
<reference evidence="6" key="1">
    <citation type="submission" date="2022-03" db="EMBL/GenBank/DDBJ databases">
        <title>Genomic Encyclopedia of Type Strains, Phase III (KMG-III): the genomes of soil and plant-associated and newly described type strains.</title>
        <authorList>
            <person name="Whitman W."/>
        </authorList>
    </citation>
    <scope>NUCLEOTIDE SEQUENCE</scope>
    <source>
        <strain evidence="6">ANL 6-2</strain>
    </source>
</reference>
<organism evidence="6 7">
    <name type="scientific">Natronocella acetinitrilica</name>
    <dbReference type="NCBI Taxonomy" id="414046"/>
    <lineage>
        <taxon>Bacteria</taxon>
        <taxon>Pseudomonadati</taxon>
        <taxon>Pseudomonadota</taxon>
        <taxon>Gammaproteobacteria</taxon>
        <taxon>Chromatiales</taxon>
        <taxon>Ectothiorhodospiraceae</taxon>
        <taxon>Natronocella</taxon>
    </lineage>
</organism>
<dbReference type="PANTHER" id="PTHR24421">
    <property type="entry name" value="NITRATE/NITRITE SENSOR PROTEIN NARX-RELATED"/>
    <property type="match status" value="1"/>
</dbReference>
<dbReference type="EMBL" id="JALJXV010000006">
    <property type="protein sequence ID" value="MCP1675563.1"/>
    <property type="molecule type" value="Genomic_DNA"/>
</dbReference>
<evidence type="ECO:0000256" key="2">
    <source>
        <dbReference type="ARBA" id="ARBA00022777"/>
    </source>
</evidence>
<feature type="transmembrane region" description="Helical" evidence="5">
    <location>
        <begin position="368"/>
        <end position="390"/>
    </location>
</feature>
<keyword evidence="7" id="KW-1185">Reference proteome</keyword>
<feature type="transmembrane region" description="Helical" evidence="5">
    <location>
        <begin position="335"/>
        <end position="356"/>
    </location>
</feature>
<dbReference type="RefSeq" id="WP_253479119.1">
    <property type="nucleotide sequence ID" value="NZ_JALJXV010000006.1"/>
</dbReference>
<keyword evidence="2 6" id="KW-0418">Kinase</keyword>
<sequence length="761" mass="84340">MATSSDRLLRVAPLPLVAGCAFLALLLILLAVRLAMHQPWLGVAWTPTSNGAGLVVDAVHPESPLRGRLEPGEQVVALRDVYGHFESLVAYDPTLEPHGLATFAEHVDYLERQGRFARMLAADSGIVLVLADGRRLHARPLEARPVQSLPSEFWLFNLFGTVALLIGAAVWAFRRQASAPRLLMLSGVGFFLATLFNSVYLVRELALPAGLFDGLMRANHLGLAVLLGGLLALLIYYPRRLGDWPAGWIVFGLMTVYQLNENLRLFDLPVHTFYLPLMILYALGVLVAAGQWRAAREEPLDRAALKWLFLSVFLFMGIGLVLYFVPIAFGEAPLLSQTAMVGCATVMYVGFALGVVRYRLFDLERWWFSVWLWFLGGVAVLLVDMALIFLLGLQPIQALGLAAILVGWLYFPARQRLWQLMAPGSQTSVVTELPDLVQSMFSAETGKAVEAGWRSSLQRSFMPITITCSDGDLERPLLAESGAALLVPMVEQRGSLRLLYARGGQRLYGESDVDRVSALLAVARRTCQARRARDEGARTERQRILRDLHDDVGGQLLSLLHAAPDKRMADLSRGALQALRESIYALDDQCDRHLEDALAEWRLELRERLQGNGVTLAWEQRLGSSLRPRLTARQYINLKRILAEAATNALRHARPTFLRVSWSFVDGWLELGILNDGIEIVASPSDRAHAELEGRGMHNMRTRAGELRGTVRAQPLENSADHFLVDVSFPLADHEGAAPSRPPDVVSRTVDAVRQTDRESG</sequence>
<feature type="transmembrane region" description="Helical" evidence="5">
    <location>
        <begin position="272"/>
        <end position="295"/>
    </location>
</feature>
<dbReference type="AlphaFoldDB" id="A0AAE3G5M1"/>
<proteinExistence type="predicted"/>
<dbReference type="SUPFAM" id="SSF55874">
    <property type="entry name" value="ATPase domain of HSP90 chaperone/DNA topoisomerase II/histidine kinase"/>
    <property type="match status" value="1"/>
</dbReference>
<dbReference type="Proteomes" id="UP001205843">
    <property type="component" value="Unassembled WGS sequence"/>
</dbReference>
<keyword evidence="5" id="KW-0472">Membrane</keyword>
<comment type="caution">
    <text evidence="6">The sequence shown here is derived from an EMBL/GenBank/DDBJ whole genome shotgun (WGS) entry which is preliminary data.</text>
</comment>
<evidence type="ECO:0000256" key="5">
    <source>
        <dbReference type="SAM" id="Phobius"/>
    </source>
</evidence>
<gene>
    <name evidence="6" type="ORF">J2T57_002713</name>
</gene>
<evidence type="ECO:0000256" key="1">
    <source>
        <dbReference type="ARBA" id="ARBA00022679"/>
    </source>
</evidence>
<dbReference type="Gene3D" id="3.30.565.10">
    <property type="entry name" value="Histidine kinase-like ATPase, C-terminal domain"/>
    <property type="match status" value="1"/>
</dbReference>
<evidence type="ECO:0000256" key="3">
    <source>
        <dbReference type="ARBA" id="ARBA00023012"/>
    </source>
</evidence>
<feature type="transmembrane region" description="Helical" evidence="5">
    <location>
        <begin position="12"/>
        <end position="32"/>
    </location>
</feature>
<dbReference type="InterPro" id="IPR036890">
    <property type="entry name" value="HATPase_C_sf"/>
</dbReference>
<feature type="transmembrane region" description="Helical" evidence="5">
    <location>
        <begin position="396"/>
        <end position="413"/>
    </location>
</feature>
<feature type="transmembrane region" description="Helical" evidence="5">
    <location>
        <begin position="307"/>
        <end position="329"/>
    </location>
</feature>
<dbReference type="CDD" id="cd16917">
    <property type="entry name" value="HATPase_UhpB-NarQ-NarX-like"/>
    <property type="match status" value="1"/>
</dbReference>
<accession>A0AAE3G5M1</accession>
<keyword evidence="1" id="KW-0808">Transferase</keyword>
<evidence type="ECO:0000313" key="7">
    <source>
        <dbReference type="Proteomes" id="UP001205843"/>
    </source>
</evidence>
<evidence type="ECO:0000256" key="4">
    <source>
        <dbReference type="SAM" id="MobiDB-lite"/>
    </source>
</evidence>
<keyword evidence="3" id="KW-0902">Two-component regulatory system</keyword>
<protein>
    <submittedName>
        <fullName evidence="6">Signal transduction histidine kinase</fullName>
    </submittedName>
</protein>
<dbReference type="GO" id="GO:0016301">
    <property type="term" value="F:kinase activity"/>
    <property type="evidence" value="ECO:0007669"/>
    <property type="project" value="UniProtKB-KW"/>
</dbReference>